<evidence type="ECO:0000313" key="2">
    <source>
        <dbReference type="Proteomes" id="UP000053593"/>
    </source>
</evidence>
<gene>
    <name evidence="1" type="ORF">GYMLUDRAFT_244208</name>
</gene>
<protein>
    <submittedName>
        <fullName evidence="1">Uncharacterized protein</fullName>
    </submittedName>
</protein>
<evidence type="ECO:0000313" key="1">
    <source>
        <dbReference type="EMBL" id="KIK60637.1"/>
    </source>
</evidence>
<dbReference type="EMBL" id="KN834774">
    <property type="protein sequence ID" value="KIK60637.1"/>
    <property type="molecule type" value="Genomic_DNA"/>
</dbReference>
<dbReference type="AlphaFoldDB" id="A0A0D0CP71"/>
<name>A0A0D0CP71_9AGAR</name>
<proteinExistence type="predicted"/>
<keyword evidence="2" id="KW-1185">Reference proteome</keyword>
<dbReference type="HOGENOM" id="CLU_023362_0_0_1"/>
<reference evidence="1 2" key="1">
    <citation type="submission" date="2014-04" db="EMBL/GenBank/DDBJ databases">
        <title>Evolutionary Origins and Diversification of the Mycorrhizal Mutualists.</title>
        <authorList>
            <consortium name="DOE Joint Genome Institute"/>
            <consortium name="Mycorrhizal Genomics Consortium"/>
            <person name="Kohler A."/>
            <person name="Kuo A."/>
            <person name="Nagy L.G."/>
            <person name="Floudas D."/>
            <person name="Copeland A."/>
            <person name="Barry K.W."/>
            <person name="Cichocki N."/>
            <person name="Veneault-Fourrey C."/>
            <person name="LaButti K."/>
            <person name="Lindquist E.A."/>
            <person name="Lipzen A."/>
            <person name="Lundell T."/>
            <person name="Morin E."/>
            <person name="Murat C."/>
            <person name="Riley R."/>
            <person name="Ohm R."/>
            <person name="Sun H."/>
            <person name="Tunlid A."/>
            <person name="Henrissat B."/>
            <person name="Grigoriev I.V."/>
            <person name="Hibbett D.S."/>
            <person name="Martin F."/>
        </authorList>
    </citation>
    <scope>NUCLEOTIDE SEQUENCE [LARGE SCALE GENOMIC DNA]</scope>
    <source>
        <strain evidence="1 2">FD-317 M1</strain>
    </source>
</reference>
<sequence length="377" mass="41393">MSSSQLFPDQPVASSSNSGGLRPQLIIKVLQPLQLASLIPFSNALPSVPPVAKKMQYVAFECSMHLQYPSIPVSDSILSSLPTNIQPIYKDTYLANSSPKALEKIAANEWKKSFGHYPSCKYCASHNLHSTCSLHPNSLSCATCKCDHPEELGLALDRPRAQEGKRKAVVSSNAFQKSQLLWQERLHLGELSCEQVVLAPSCKGKEVVCDPVDVDVEMEALEELDAMNLDYPEEVPPPPTPISTVPAPIWKAVDTQSYSKVSSLKMWFFKPLVKQVPSDGSSLTCDEMIQTAIKHVVMRIALLFAGSGKKMLEQDLWAMVDGLIQGAFTGLEEQLQHSPSKPPASFLSKSLLQFIKSLSVVNMTSVNIINSQQDELL</sequence>
<dbReference type="Proteomes" id="UP000053593">
    <property type="component" value="Unassembled WGS sequence"/>
</dbReference>
<organism evidence="1 2">
    <name type="scientific">Collybiopsis luxurians FD-317 M1</name>
    <dbReference type="NCBI Taxonomy" id="944289"/>
    <lineage>
        <taxon>Eukaryota</taxon>
        <taxon>Fungi</taxon>
        <taxon>Dikarya</taxon>
        <taxon>Basidiomycota</taxon>
        <taxon>Agaricomycotina</taxon>
        <taxon>Agaricomycetes</taxon>
        <taxon>Agaricomycetidae</taxon>
        <taxon>Agaricales</taxon>
        <taxon>Marasmiineae</taxon>
        <taxon>Omphalotaceae</taxon>
        <taxon>Collybiopsis</taxon>
        <taxon>Collybiopsis luxurians</taxon>
    </lineage>
</organism>
<accession>A0A0D0CP71</accession>